<dbReference type="InterPro" id="IPR038792">
    <property type="entry name" value="CFAP97D1/2"/>
</dbReference>
<dbReference type="Proteomes" id="UP000472275">
    <property type="component" value="Chromosome 8"/>
</dbReference>
<name>A0A663E301_AQUCH</name>
<protein>
    <submittedName>
        <fullName evidence="2">Uncharacterized protein</fullName>
    </submittedName>
</protein>
<reference evidence="2" key="2">
    <citation type="submission" date="2025-09" db="UniProtKB">
        <authorList>
            <consortium name="Ensembl"/>
        </authorList>
    </citation>
    <scope>IDENTIFICATION</scope>
</reference>
<dbReference type="PANTHER" id="PTHR33768:SF5">
    <property type="entry name" value="SPERM AXONEMAL MAINTENANCE PROTEIN CFAP97D1"/>
    <property type="match status" value="1"/>
</dbReference>
<dbReference type="Ensembl" id="ENSACCT00020006856.1">
    <property type="protein sequence ID" value="ENSACCP00020006558.1"/>
    <property type="gene ID" value="ENSACCG00020004488.1"/>
</dbReference>
<dbReference type="InParanoid" id="A0A663E301"/>
<dbReference type="GO" id="GO:0007288">
    <property type="term" value="P:sperm axoneme assembly"/>
    <property type="evidence" value="ECO:0007669"/>
    <property type="project" value="TreeGrafter"/>
</dbReference>
<reference evidence="2" key="1">
    <citation type="submission" date="2025-08" db="UniProtKB">
        <authorList>
            <consortium name="Ensembl"/>
        </authorList>
    </citation>
    <scope>IDENTIFICATION</scope>
</reference>
<evidence type="ECO:0000313" key="3">
    <source>
        <dbReference type="Proteomes" id="UP000472275"/>
    </source>
</evidence>
<dbReference type="InterPro" id="IPR029488">
    <property type="entry name" value="Hmw/CFAP97"/>
</dbReference>
<dbReference type="Pfam" id="PF13879">
    <property type="entry name" value="Hmw_CFAP97"/>
    <property type="match status" value="1"/>
</dbReference>
<sequence>FNLDNTNLLSLVQEDQKWAGQIERDNKKLLERLAEIQQRTGRVGCWNEHFQRSKENRKIMNSTVENQGILKRLVDCKPTNNQKNSETGWQGFFLYYLKGQNKAVF</sequence>
<keyword evidence="3" id="KW-1185">Reference proteome</keyword>
<dbReference type="AlphaFoldDB" id="A0A663E301"/>
<evidence type="ECO:0000313" key="2">
    <source>
        <dbReference type="Ensembl" id="ENSACCP00020006558.1"/>
    </source>
</evidence>
<comment type="similarity">
    <text evidence="1">Belongs to the CFAP97 family.</text>
</comment>
<organism evidence="2 3">
    <name type="scientific">Aquila chrysaetos chrysaetos</name>
    <dbReference type="NCBI Taxonomy" id="223781"/>
    <lineage>
        <taxon>Eukaryota</taxon>
        <taxon>Metazoa</taxon>
        <taxon>Chordata</taxon>
        <taxon>Craniata</taxon>
        <taxon>Vertebrata</taxon>
        <taxon>Euteleostomi</taxon>
        <taxon>Archelosauria</taxon>
        <taxon>Archosauria</taxon>
        <taxon>Dinosauria</taxon>
        <taxon>Saurischia</taxon>
        <taxon>Theropoda</taxon>
        <taxon>Coelurosauria</taxon>
        <taxon>Aves</taxon>
        <taxon>Neognathae</taxon>
        <taxon>Neoaves</taxon>
        <taxon>Telluraves</taxon>
        <taxon>Accipitrimorphae</taxon>
        <taxon>Accipitriformes</taxon>
        <taxon>Accipitridae</taxon>
        <taxon>Accipitrinae</taxon>
        <taxon>Aquila</taxon>
    </lineage>
</organism>
<evidence type="ECO:0000256" key="1">
    <source>
        <dbReference type="ARBA" id="ARBA00008315"/>
    </source>
</evidence>
<dbReference type="PANTHER" id="PTHR33768">
    <property type="entry name" value="MIP11318P"/>
    <property type="match status" value="1"/>
</dbReference>
<dbReference type="GeneTree" id="ENSGT00960000190099"/>
<proteinExistence type="inferred from homology"/>
<accession>A0A663E301</accession>